<dbReference type="InterPro" id="IPR006201">
    <property type="entry name" value="Neur_channel"/>
</dbReference>
<keyword evidence="4 5" id="KW-0472">Membrane</keyword>
<dbReference type="Gene3D" id="1.20.58.390">
    <property type="entry name" value="Neurotransmitter-gated ion-channel transmembrane domain"/>
    <property type="match status" value="1"/>
</dbReference>
<reference evidence="8 9" key="1">
    <citation type="journal article" date="2021" name="Elife">
        <title>Chloroplast acquisition without the gene transfer in kleptoplastic sea slugs, Plakobranchus ocellatus.</title>
        <authorList>
            <person name="Maeda T."/>
            <person name="Takahashi S."/>
            <person name="Yoshida T."/>
            <person name="Shimamura S."/>
            <person name="Takaki Y."/>
            <person name="Nagai Y."/>
            <person name="Toyoda A."/>
            <person name="Suzuki Y."/>
            <person name="Arimoto A."/>
            <person name="Ishii H."/>
            <person name="Satoh N."/>
            <person name="Nishiyama T."/>
            <person name="Hasebe M."/>
            <person name="Maruyama T."/>
            <person name="Minagawa J."/>
            <person name="Obokata J."/>
            <person name="Shigenobu S."/>
        </authorList>
    </citation>
    <scope>NUCLEOTIDE SEQUENCE [LARGE SCALE GENOMIC DNA]</scope>
</reference>
<dbReference type="InterPro" id="IPR006029">
    <property type="entry name" value="Neurotrans-gated_channel_TM"/>
</dbReference>
<evidence type="ECO:0000256" key="1">
    <source>
        <dbReference type="ARBA" id="ARBA00004141"/>
    </source>
</evidence>
<feature type="transmembrane region" description="Helical" evidence="5">
    <location>
        <begin position="169"/>
        <end position="187"/>
    </location>
</feature>
<proteinExistence type="predicted"/>
<dbReference type="SUPFAM" id="SSF63712">
    <property type="entry name" value="Nicotinic receptor ligand binding domain-like"/>
    <property type="match status" value="1"/>
</dbReference>
<evidence type="ECO:0000256" key="2">
    <source>
        <dbReference type="ARBA" id="ARBA00022692"/>
    </source>
</evidence>
<evidence type="ECO:0000256" key="5">
    <source>
        <dbReference type="SAM" id="Phobius"/>
    </source>
</evidence>
<keyword evidence="9" id="KW-1185">Reference proteome</keyword>
<dbReference type="AlphaFoldDB" id="A0AAV4AVZ9"/>
<dbReference type="InterPro" id="IPR006202">
    <property type="entry name" value="Neur_chan_lig-bd"/>
</dbReference>
<feature type="domain" description="Neurotransmitter-gated ion-channel ligand-binding" evidence="6">
    <location>
        <begin position="19"/>
        <end position="142"/>
    </location>
</feature>
<evidence type="ECO:0000313" key="8">
    <source>
        <dbReference type="EMBL" id="GFO10693.1"/>
    </source>
</evidence>
<evidence type="ECO:0000259" key="6">
    <source>
        <dbReference type="Pfam" id="PF02931"/>
    </source>
</evidence>
<gene>
    <name evidence="8" type="ORF">PoB_003719800</name>
</gene>
<evidence type="ECO:0000256" key="3">
    <source>
        <dbReference type="ARBA" id="ARBA00022989"/>
    </source>
</evidence>
<dbReference type="Pfam" id="PF02932">
    <property type="entry name" value="Neur_chan_memb"/>
    <property type="match status" value="1"/>
</dbReference>
<keyword evidence="8" id="KW-0675">Receptor</keyword>
<dbReference type="GO" id="GO:0005230">
    <property type="term" value="F:extracellular ligand-gated monoatomic ion channel activity"/>
    <property type="evidence" value="ECO:0007669"/>
    <property type="project" value="InterPro"/>
</dbReference>
<protein>
    <submittedName>
        <fullName evidence="8">Acetylcholine receptor subunit alpha</fullName>
    </submittedName>
</protein>
<dbReference type="GO" id="GO:0016020">
    <property type="term" value="C:membrane"/>
    <property type="evidence" value="ECO:0007669"/>
    <property type="project" value="UniProtKB-SubCell"/>
</dbReference>
<dbReference type="PANTHER" id="PTHR18945">
    <property type="entry name" value="NEUROTRANSMITTER GATED ION CHANNEL"/>
    <property type="match status" value="1"/>
</dbReference>
<dbReference type="EMBL" id="BLXT01004206">
    <property type="protein sequence ID" value="GFO10693.1"/>
    <property type="molecule type" value="Genomic_DNA"/>
</dbReference>
<comment type="subcellular location">
    <subcellularLocation>
        <location evidence="1">Membrane</location>
        <topology evidence="1">Multi-pass membrane protein</topology>
    </subcellularLocation>
</comment>
<dbReference type="CDD" id="cd19051">
    <property type="entry name" value="LGIC_TM_cation"/>
    <property type="match status" value="1"/>
</dbReference>
<dbReference type="PROSITE" id="PS00236">
    <property type="entry name" value="NEUROTR_ION_CHANNEL"/>
    <property type="match status" value="1"/>
</dbReference>
<dbReference type="InterPro" id="IPR036734">
    <property type="entry name" value="Neur_chan_lig-bd_sf"/>
</dbReference>
<evidence type="ECO:0000259" key="7">
    <source>
        <dbReference type="Pfam" id="PF02932"/>
    </source>
</evidence>
<comment type="caution">
    <text evidence="8">The sequence shown here is derived from an EMBL/GenBank/DDBJ whole genome shotgun (WGS) entry which is preliminary data.</text>
</comment>
<sequence length="255" mass="28868">MPTFNLARAVYDQQLLVDTSDMTPLYVNSTGTVVWSPNVYLQQLCKMDMTKFPYDQHNCTFQIYLVMFDVNQASQHDSFLCIVVKIFELDIVTAHTSPILIQYSENNAWKLKSSEMRVLTFVSGISPPIGYISLSLVIQRRPRYFLLNLLFPTLALSFLNILADSGEKVGYPITVLLSVMVMMGVTTDVMPEASDVVPLITQFFTALTVISILTVATTVVILLIHHRREEEENEERKKQTSFLGQYGLVLLKNIG</sequence>
<name>A0AAV4AVZ9_9GAST</name>
<keyword evidence="3 5" id="KW-1133">Transmembrane helix</keyword>
<dbReference type="InterPro" id="IPR036719">
    <property type="entry name" value="Neuro-gated_channel_TM_sf"/>
</dbReference>
<dbReference type="Proteomes" id="UP000735302">
    <property type="component" value="Unassembled WGS sequence"/>
</dbReference>
<dbReference type="InterPro" id="IPR018000">
    <property type="entry name" value="Neurotransmitter_ion_chnl_CS"/>
</dbReference>
<feature type="transmembrane region" description="Helical" evidence="5">
    <location>
        <begin position="118"/>
        <end position="138"/>
    </location>
</feature>
<feature type="transmembrane region" description="Helical" evidence="5">
    <location>
        <begin position="199"/>
        <end position="224"/>
    </location>
</feature>
<feature type="transmembrane region" description="Helical" evidence="5">
    <location>
        <begin position="144"/>
        <end position="162"/>
    </location>
</feature>
<dbReference type="GO" id="GO:0004888">
    <property type="term" value="F:transmembrane signaling receptor activity"/>
    <property type="evidence" value="ECO:0007669"/>
    <property type="project" value="InterPro"/>
</dbReference>
<evidence type="ECO:0000256" key="4">
    <source>
        <dbReference type="ARBA" id="ARBA00023136"/>
    </source>
</evidence>
<dbReference type="Gene3D" id="2.70.170.10">
    <property type="entry name" value="Neurotransmitter-gated ion-channel ligand-binding domain"/>
    <property type="match status" value="1"/>
</dbReference>
<keyword evidence="2 5" id="KW-0812">Transmembrane</keyword>
<accession>A0AAV4AVZ9</accession>
<organism evidence="8 9">
    <name type="scientific">Plakobranchus ocellatus</name>
    <dbReference type="NCBI Taxonomy" id="259542"/>
    <lineage>
        <taxon>Eukaryota</taxon>
        <taxon>Metazoa</taxon>
        <taxon>Spiralia</taxon>
        <taxon>Lophotrochozoa</taxon>
        <taxon>Mollusca</taxon>
        <taxon>Gastropoda</taxon>
        <taxon>Heterobranchia</taxon>
        <taxon>Euthyneura</taxon>
        <taxon>Panpulmonata</taxon>
        <taxon>Sacoglossa</taxon>
        <taxon>Placobranchoidea</taxon>
        <taxon>Plakobranchidae</taxon>
        <taxon>Plakobranchus</taxon>
    </lineage>
</organism>
<dbReference type="InterPro" id="IPR038050">
    <property type="entry name" value="Neuro_actylchol_rec"/>
</dbReference>
<dbReference type="SUPFAM" id="SSF90112">
    <property type="entry name" value="Neurotransmitter-gated ion-channel transmembrane pore"/>
    <property type="match status" value="1"/>
</dbReference>
<evidence type="ECO:0000313" key="9">
    <source>
        <dbReference type="Proteomes" id="UP000735302"/>
    </source>
</evidence>
<feature type="domain" description="Neurotransmitter-gated ion-channel transmembrane" evidence="7">
    <location>
        <begin position="150"/>
        <end position="245"/>
    </location>
</feature>
<dbReference type="Pfam" id="PF02931">
    <property type="entry name" value="Neur_chan_LBD"/>
    <property type="match status" value="1"/>
</dbReference>